<feature type="region of interest" description="Disordered" evidence="1">
    <location>
        <begin position="31"/>
        <end position="52"/>
    </location>
</feature>
<sequence length="110" mass="12347">MSPRLHEPSAPMSPPTAVMTCKRARLLANPSNASFQDAPAREPSEDASSPVLKRRPSLINVLTETHLKILKCLPRSHLVPLPRKPRACRHFVLSTKMIPFFPLRGDMVTW</sequence>
<proteinExistence type="predicted"/>
<evidence type="ECO:0000256" key="1">
    <source>
        <dbReference type="SAM" id="MobiDB-lite"/>
    </source>
</evidence>
<name>A0A218Z8K0_9HELO</name>
<gene>
    <name evidence="2" type="ORF">B2J93_7942</name>
</gene>
<evidence type="ECO:0000313" key="2">
    <source>
        <dbReference type="EMBL" id="OWP04399.1"/>
    </source>
</evidence>
<organism evidence="2 3">
    <name type="scientific">Diplocarpon coronariae</name>
    <dbReference type="NCBI Taxonomy" id="2795749"/>
    <lineage>
        <taxon>Eukaryota</taxon>
        <taxon>Fungi</taxon>
        <taxon>Dikarya</taxon>
        <taxon>Ascomycota</taxon>
        <taxon>Pezizomycotina</taxon>
        <taxon>Leotiomycetes</taxon>
        <taxon>Helotiales</taxon>
        <taxon>Drepanopezizaceae</taxon>
        <taxon>Diplocarpon</taxon>
    </lineage>
</organism>
<accession>A0A218Z8K0</accession>
<reference evidence="2 3" key="1">
    <citation type="submission" date="2017-04" db="EMBL/GenBank/DDBJ databases">
        <title>Draft genome sequence of Marssonina coronaria NL1: causal agent of apple blotch.</title>
        <authorList>
            <person name="Cheng Q."/>
        </authorList>
    </citation>
    <scope>NUCLEOTIDE SEQUENCE [LARGE SCALE GENOMIC DNA]</scope>
    <source>
        <strain evidence="2 3">NL1</strain>
    </source>
</reference>
<evidence type="ECO:0000313" key="3">
    <source>
        <dbReference type="Proteomes" id="UP000242519"/>
    </source>
</evidence>
<dbReference type="AlphaFoldDB" id="A0A218Z8K0"/>
<comment type="caution">
    <text evidence="2">The sequence shown here is derived from an EMBL/GenBank/DDBJ whole genome shotgun (WGS) entry which is preliminary data.</text>
</comment>
<protein>
    <submittedName>
        <fullName evidence="2">Uncharacterized protein</fullName>
    </submittedName>
</protein>
<dbReference type="EMBL" id="MZNU01000108">
    <property type="protein sequence ID" value="OWP04399.1"/>
    <property type="molecule type" value="Genomic_DNA"/>
</dbReference>
<dbReference type="Proteomes" id="UP000242519">
    <property type="component" value="Unassembled WGS sequence"/>
</dbReference>
<dbReference type="InParanoid" id="A0A218Z8K0"/>
<keyword evidence="3" id="KW-1185">Reference proteome</keyword>